<keyword evidence="4 5" id="KW-0663">Pyridoxal phosphate</keyword>
<dbReference type="HOGENOM" id="CLU_016922_10_1_0"/>
<dbReference type="InterPro" id="IPR049704">
    <property type="entry name" value="Aminotrans_3_PPA_site"/>
</dbReference>
<protein>
    <submittedName>
        <fullName evidence="6">Aminotransferase class-III</fullName>
    </submittedName>
</protein>
<dbReference type="InterPro" id="IPR015424">
    <property type="entry name" value="PyrdxlP-dep_Trfase"/>
</dbReference>
<evidence type="ECO:0000256" key="3">
    <source>
        <dbReference type="ARBA" id="ARBA00022679"/>
    </source>
</evidence>
<evidence type="ECO:0000256" key="5">
    <source>
        <dbReference type="RuleBase" id="RU003560"/>
    </source>
</evidence>
<dbReference type="STRING" id="521045.Kole_0102"/>
<dbReference type="Pfam" id="PF00202">
    <property type="entry name" value="Aminotran_3"/>
    <property type="match status" value="1"/>
</dbReference>
<dbReference type="RefSeq" id="WP_012744618.1">
    <property type="nucleotide sequence ID" value="NC_012785.1"/>
</dbReference>
<comment type="similarity">
    <text evidence="5">Belongs to the class-III pyridoxal-phosphate-dependent aminotransferase family.</text>
</comment>
<evidence type="ECO:0000256" key="2">
    <source>
        <dbReference type="ARBA" id="ARBA00022576"/>
    </source>
</evidence>
<keyword evidence="2 6" id="KW-0032">Aminotransferase</keyword>
<dbReference type="KEGG" id="kol:Kole_0102"/>
<dbReference type="AlphaFoldDB" id="C5CHX5"/>
<reference evidence="6 7" key="2">
    <citation type="journal article" date="2011" name="J. Bacteriol.">
        <title>Genome Sequence of Kosmotoga olearia Strain TBF 19.5.1, a Thermophilic Bacterium with a Wide Growth Temperature Range, Isolated from the Troll B Oil Platform in the North Sea.</title>
        <authorList>
            <person name="Swithers K.S."/>
            <person name="Dipippo J.L."/>
            <person name="Bruce D.C."/>
            <person name="Detter C."/>
            <person name="Tapia R."/>
            <person name="Han S."/>
            <person name="Goodwin L.A."/>
            <person name="Han J."/>
            <person name="Woyke T."/>
            <person name="Pitluck S."/>
            <person name="Pennacchio L."/>
            <person name="Nolan M."/>
            <person name="Mikhailova N."/>
            <person name="Land M.L."/>
            <person name="Nesbo C.L."/>
            <person name="Gogarten J.P."/>
            <person name="Noll K.M."/>
        </authorList>
    </citation>
    <scope>NUCLEOTIDE SEQUENCE [LARGE SCALE GENOMIC DNA]</scope>
    <source>
        <strain evidence="7">ATCC BAA-1733 / DSM 21960 / TBF 19.5.1</strain>
    </source>
</reference>
<evidence type="ECO:0000256" key="4">
    <source>
        <dbReference type="ARBA" id="ARBA00022898"/>
    </source>
</evidence>
<dbReference type="InterPro" id="IPR005814">
    <property type="entry name" value="Aminotrans_3"/>
</dbReference>
<dbReference type="Gene3D" id="3.40.640.10">
    <property type="entry name" value="Type I PLP-dependent aspartate aminotransferase-like (Major domain)"/>
    <property type="match status" value="1"/>
</dbReference>
<dbReference type="SUPFAM" id="SSF53383">
    <property type="entry name" value="PLP-dependent transferases"/>
    <property type="match status" value="1"/>
</dbReference>
<dbReference type="CDD" id="cd00610">
    <property type="entry name" value="OAT_like"/>
    <property type="match status" value="1"/>
</dbReference>
<dbReference type="PROSITE" id="PS00600">
    <property type="entry name" value="AA_TRANSFER_CLASS_3"/>
    <property type="match status" value="1"/>
</dbReference>
<name>C5CHX5_KOSOT</name>
<organism evidence="6 7">
    <name type="scientific">Kosmotoga olearia (strain ATCC BAA-1733 / DSM 21960 / TBF 19.5.1)</name>
    <dbReference type="NCBI Taxonomy" id="521045"/>
    <lineage>
        <taxon>Bacteria</taxon>
        <taxon>Thermotogati</taxon>
        <taxon>Thermotogota</taxon>
        <taxon>Thermotogae</taxon>
        <taxon>Kosmotogales</taxon>
        <taxon>Kosmotogaceae</taxon>
        <taxon>Kosmotoga</taxon>
    </lineage>
</organism>
<dbReference type="InterPro" id="IPR015421">
    <property type="entry name" value="PyrdxlP-dep_Trfase_major"/>
</dbReference>
<dbReference type="PANTHER" id="PTHR11986">
    <property type="entry name" value="AMINOTRANSFERASE CLASS III"/>
    <property type="match status" value="1"/>
</dbReference>
<keyword evidence="7" id="KW-1185">Reference proteome</keyword>
<dbReference type="GO" id="GO:0030170">
    <property type="term" value="F:pyridoxal phosphate binding"/>
    <property type="evidence" value="ECO:0007669"/>
    <property type="project" value="InterPro"/>
</dbReference>
<dbReference type="InterPro" id="IPR015422">
    <property type="entry name" value="PyrdxlP-dep_Trfase_small"/>
</dbReference>
<dbReference type="GO" id="GO:0042802">
    <property type="term" value="F:identical protein binding"/>
    <property type="evidence" value="ECO:0007669"/>
    <property type="project" value="TreeGrafter"/>
</dbReference>
<dbReference type="EMBL" id="CP001634">
    <property type="protein sequence ID" value="ACR78830.1"/>
    <property type="molecule type" value="Genomic_DNA"/>
</dbReference>
<proteinExistence type="inferred from homology"/>
<sequence length="366" mass="40094">MLCKVYTPYEFKVEKARGIEIFTDKGVFLDTYSGIGVLALGHSNPEVLTAMKKKLERYTHLSNYFLDEDAEEVAARLVGLSGQVGEVFFTNSGTEATEAALKAIKKLRKGKIVSFVGNFHGRTIGALSLTYGKAIREPFEPLLTERVFLKPDPEKFTSFARENQIAGVFIECIQGNSGVLPLSEELLETISQYQREQGFILVADEIQSGLGRTGKAFAYQHFGLKPDIITVGKALGGGLPLGAALFSGFSPFKFGEHGSTFAPNPVALAAGKIVLSKLDENFLMQVQEKGKYFREKLAELPWVQSVNGYGLMIGVTTENASKVKAEAYNRGVLLNIAGGRIRFLPALNITIDEIDEIISRLSFEGF</sequence>
<reference evidence="6 7" key="1">
    <citation type="submission" date="2009-06" db="EMBL/GenBank/DDBJ databases">
        <title>Complete sequence of Thermotogales bacterium TBF 19.5.1.</title>
        <authorList>
            <consortium name="US DOE Joint Genome Institute"/>
            <person name="Lucas S."/>
            <person name="Copeland A."/>
            <person name="Lapidus A."/>
            <person name="Glavina del Rio T."/>
            <person name="Tice H."/>
            <person name="Bruce D."/>
            <person name="Goodwin L."/>
            <person name="Pitluck S."/>
            <person name="Chertkov O."/>
            <person name="Brettin T."/>
            <person name="Detter J.C."/>
            <person name="Han C."/>
            <person name="Schmutz J."/>
            <person name="Larimer F."/>
            <person name="Land M."/>
            <person name="Hauser L."/>
            <person name="Kyrpides N."/>
            <person name="Ovchinnikova G."/>
            <person name="Noll K."/>
        </authorList>
    </citation>
    <scope>NUCLEOTIDE SEQUENCE [LARGE SCALE GENOMIC DNA]</scope>
    <source>
        <strain evidence="7">ATCC BAA-1733 / DSM 21960 / TBF 19.5.1</strain>
    </source>
</reference>
<keyword evidence="3" id="KW-0808">Transferase</keyword>
<comment type="cofactor">
    <cofactor evidence="1">
        <name>pyridoxal 5'-phosphate</name>
        <dbReference type="ChEBI" id="CHEBI:597326"/>
    </cofactor>
</comment>
<dbReference type="PANTHER" id="PTHR11986:SF79">
    <property type="entry name" value="ACETYLORNITHINE AMINOTRANSFERASE, MITOCHONDRIAL"/>
    <property type="match status" value="1"/>
</dbReference>
<dbReference type="OrthoDB" id="9801052at2"/>
<dbReference type="PIRSF" id="PIRSF000521">
    <property type="entry name" value="Transaminase_4ab_Lys_Orn"/>
    <property type="match status" value="1"/>
</dbReference>
<dbReference type="eggNOG" id="COG4992">
    <property type="taxonomic scope" value="Bacteria"/>
</dbReference>
<evidence type="ECO:0000256" key="1">
    <source>
        <dbReference type="ARBA" id="ARBA00001933"/>
    </source>
</evidence>
<gene>
    <name evidence="6" type="ordered locus">Kole_0102</name>
</gene>
<dbReference type="FunFam" id="3.40.640.10:FF:000004">
    <property type="entry name" value="Acetylornithine aminotransferase"/>
    <property type="match status" value="1"/>
</dbReference>
<dbReference type="InterPro" id="IPR050103">
    <property type="entry name" value="Class-III_PLP-dep_AT"/>
</dbReference>
<dbReference type="GO" id="GO:0008483">
    <property type="term" value="F:transaminase activity"/>
    <property type="evidence" value="ECO:0007669"/>
    <property type="project" value="UniProtKB-KW"/>
</dbReference>
<evidence type="ECO:0000313" key="6">
    <source>
        <dbReference type="EMBL" id="ACR78830.1"/>
    </source>
</evidence>
<evidence type="ECO:0000313" key="7">
    <source>
        <dbReference type="Proteomes" id="UP000002382"/>
    </source>
</evidence>
<accession>C5CHX5</accession>
<dbReference type="Gene3D" id="3.90.1150.10">
    <property type="entry name" value="Aspartate Aminotransferase, domain 1"/>
    <property type="match status" value="1"/>
</dbReference>
<dbReference type="Proteomes" id="UP000002382">
    <property type="component" value="Chromosome"/>
</dbReference>